<reference evidence="3" key="1">
    <citation type="submission" date="2015-08" db="EMBL/GenBank/DDBJ databases">
        <authorList>
            <person name="Babu N.S."/>
            <person name="Beckwith C.J."/>
            <person name="Beseler K.G."/>
            <person name="Brison A."/>
            <person name="Carone J.V."/>
            <person name="Caskin T.P."/>
            <person name="Diamond M."/>
            <person name="Durham M.E."/>
            <person name="Foxe J.M."/>
            <person name="Go M."/>
            <person name="Henderson B.A."/>
            <person name="Jones I.B."/>
            <person name="McGettigan J.A."/>
            <person name="Micheletti S.J."/>
            <person name="Nasrallah M.E."/>
            <person name="Ortiz D."/>
            <person name="Piller C.R."/>
            <person name="Privatt S.R."/>
            <person name="Schneider S.L."/>
            <person name="Sharp S."/>
            <person name="Smith T.C."/>
            <person name="Stanton J.D."/>
            <person name="Ullery H.E."/>
            <person name="Wilson R.J."/>
            <person name="Serrano M.G."/>
            <person name="Buck G."/>
            <person name="Lee V."/>
            <person name="Wang Y."/>
            <person name="Carvalho R."/>
            <person name="Voegtly L."/>
            <person name="Shi R."/>
            <person name="Duckworth R."/>
            <person name="Johnson A."/>
            <person name="Loviza R."/>
            <person name="Walstead R."/>
            <person name="Shah Z."/>
            <person name="Kiflezghi M."/>
            <person name="Wade K."/>
            <person name="Ball S.L."/>
            <person name="Bradley K.W."/>
            <person name="Asai D.J."/>
            <person name="Bowman C.A."/>
            <person name="Russell D.A."/>
            <person name="Pope W.H."/>
            <person name="Jacobs-Sera D."/>
            <person name="Hendrix R.W."/>
            <person name="Hatfull G.F."/>
        </authorList>
    </citation>
    <scope>NUCLEOTIDE SEQUENCE [LARGE SCALE GENOMIC DNA]</scope>
    <source>
        <strain evidence="3">JCM 19170</strain>
    </source>
</reference>
<dbReference type="Pfam" id="PF01656">
    <property type="entry name" value="CbiA"/>
    <property type="match status" value="1"/>
</dbReference>
<accession>A0A0K6IUM5</accession>
<dbReference type="EMBL" id="CYHH01000004">
    <property type="protein sequence ID" value="CUB06793.1"/>
    <property type="molecule type" value="Genomic_DNA"/>
</dbReference>
<proteinExistence type="predicted"/>
<dbReference type="Proteomes" id="UP000182108">
    <property type="component" value="Unassembled WGS sequence"/>
</dbReference>
<evidence type="ECO:0000313" key="2">
    <source>
        <dbReference type="EMBL" id="CUB06793.1"/>
    </source>
</evidence>
<gene>
    <name evidence="2" type="ORF">Ga0061068_10448</name>
</gene>
<dbReference type="RefSeq" id="WP_055423252.1">
    <property type="nucleotide sequence ID" value="NZ_CYHH01000004.1"/>
</dbReference>
<organism evidence="2 3">
    <name type="scientific">Tepidiphilus thermophilus</name>
    <dbReference type="NCBI Taxonomy" id="876478"/>
    <lineage>
        <taxon>Bacteria</taxon>
        <taxon>Pseudomonadati</taxon>
        <taxon>Pseudomonadota</taxon>
        <taxon>Hydrogenophilia</taxon>
        <taxon>Hydrogenophilales</taxon>
        <taxon>Hydrogenophilaceae</taxon>
        <taxon>Tepidiphilus</taxon>
    </lineage>
</organism>
<dbReference type="InterPro" id="IPR002586">
    <property type="entry name" value="CobQ/CobB/MinD/ParA_Nub-bd_dom"/>
</dbReference>
<dbReference type="AlphaFoldDB" id="A0A0K6IUM5"/>
<name>A0A0K6IUM5_9PROT</name>
<feature type="domain" description="CobQ/CobB/MinD/ParA nucleotide binding" evidence="1">
    <location>
        <begin position="5"/>
        <end position="81"/>
    </location>
</feature>
<evidence type="ECO:0000259" key="1">
    <source>
        <dbReference type="Pfam" id="PF01656"/>
    </source>
</evidence>
<dbReference type="OrthoDB" id="8680634at2"/>
<dbReference type="SUPFAM" id="SSF52540">
    <property type="entry name" value="P-loop containing nucleoside triphosphate hydrolases"/>
    <property type="match status" value="1"/>
</dbReference>
<dbReference type="Gene3D" id="3.40.50.300">
    <property type="entry name" value="P-loop containing nucleotide triphosphate hydrolases"/>
    <property type="match status" value="1"/>
</dbReference>
<keyword evidence="3" id="KW-1185">Reference proteome</keyword>
<evidence type="ECO:0000313" key="3">
    <source>
        <dbReference type="Proteomes" id="UP000182108"/>
    </source>
</evidence>
<protein>
    <recommendedName>
        <fullName evidence="1">CobQ/CobB/MinD/ParA nucleotide binding domain-containing protein</fullName>
    </recommendedName>
</protein>
<dbReference type="InterPro" id="IPR027417">
    <property type="entry name" value="P-loop_NTPase"/>
</dbReference>
<sequence length="231" mass="25834">MAILIAIIGNKGGTGKTTLSHLLCHGLGLLGRRSACVLTDTTRQPLDPRGRRYVIADARSLDTLKRIIDKLRPLDDWIGVIDGGGNRPDVDRRLYALSDLVLLPFRESHEDIRTVVADLEQFPRAYAVPSQWPVNAWQREAADRAVAQLMAPYLGRILRPVPMVSASKLLLQKRLPAQLPTPLNNTARRFARQLLEVLDLGRELPTSLEEEEGEAVCEGIPEEEMPLRLKR</sequence>